<dbReference type="SUPFAM" id="SSF53474">
    <property type="entry name" value="alpha/beta-Hydrolases"/>
    <property type="match status" value="1"/>
</dbReference>
<keyword evidence="4" id="KW-1185">Reference proteome</keyword>
<dbReference type="InParanoid" id="K3WDL5"/>
<dbReference type="GO" id="GO:0006629">
    <property type="term" value="P:lipid metabolic process"/>
    <property type="evidence" value="ECO:0007669"/>
    <property type="project" value="InterPro"/>
</dbReference>
<dbReference type="PANTHER" id="PTHR45856">
    <property type="entry name" value="ALPHA/BETA-HYDROLASES SUPERFAMILY PROTEIN"/>
    <property type="match status" value="1"/>
</dbReference>
<dbReference type="CDD" id="cd00519">
    <property type="entry name" value="Lipase_3"/>
    <property type="match status" value="1"/>
</dbReference>
<dbReference type="AlphaFoldDB" id="K3WDL5"/>
<evidence type="ECO:0000313" key="3">
    <source>
        <dbReference type="EnsemblProtists" id="PYU1_T003056"/>
    </source>
</evidence>
<dbReference type="EMBL" id="GL376628">
    <property type="status" value="NOT_ANNOTATED_CDS"/>
    <property type="molecule type" value="Genomic_DNA"/>
</dbReference>
<sequence>MACAALLVALSGTSNTLATLSKIRDGNGAHDTQEQTPFTLYGYFADQVKEWPLSGRTPSIRRGDATNVDGIQEELSTKGVSSPQAVYNETTALYLAHVTSVSYCQERHVQNWTCGPCALVQRLEAVKIVKDPKDNFQGLVGYSTQYNAILIAFRGSMDMMNWIDNITFIKKRAYAEYPTVKVHQGFFWVYRSVADQLIPQVKKLQEAHPDASVMVTGHSLGAAVAAICTFELQFLEKVNVDALYTFGEPRVGNSAFSGFLHNTSINVFRITHSRDVVPHLPPTWVGFEHMTREVFYDEFSSSYQLCNSEDGEDPLCADACSPFGCTSVVDHLTYLNVTMSHLIC</sequence>
<evidence type="ECO:0000313" key="4">
    <source>
        <dbReference type="Proteomes" id="UP000019132"/>
    </source>
</evidence>
<dbReference type="InterPro" id="IPR002921">
    <property type="entry name" value="Fungal_lipase-type"/>
</dbReference>
<dbReference type="EnsemblProtists" id="PYU1_T003056">
    <property type="protein sequence ID" value="PYU1_T003056"/>
    <property type="gene ID" value="PYU1_G003052"/>
</dbReference>
<dbReference type="eggNOG" id="KOG4569">
    <property type="taxonomic scope" value="Eukaryota"/>
</dbReference>
<feature type="domain" description="Fungal lipase-type" evidence="2">
    <location>
        <begin position="151"/>
        <end position="282"/>
    </location>
</feature>
<name>K3WDL5_GLOUD</name>
<dbReference type="PANTHER" id="PTHR45856:SF25">
    <property type="entry name" value="FUNGAL LIPASE-LIKE DOMAIN-CONTAINING PROTEIN"/>
    <property type="match status" value="1"/>
</dbReference>
<dbReference type="OMA" id="CTRCECT"/>
<dbReference type="InterPro" id="IPR051218">
    <property type="entry name" value="Sec_MonoDiacylglyc_Lipase"/>
</dbReference>
<dbReference type="InterPro" id="IPR029058">
    <property type="entry name" value="AB_hydrolase_fold"/>
</dbReference>
<dbReference type="VEuPathDB" id="FungiDB:PYU1_G003052"/>
<accession>K3WDL5</accession>
<evidence type="ECO:0000259" key="2">
    <source>
        <dbReference type="Pfam" id="PF01764"/>
    </source>
</evidence>
<dbReference type="STRING" id="431595.K3WDL5"/>
<organism evidence="3 4">
    <name type="scientific">Globisporangium ultimum (strain ATCC 200006 / CBS 805.95 / DAOM BR144)</name>
    <name type="common">Pythium ultimum</name>
    <dbReference type="NCBI Taxonomy" id="431595"/>
    <lineage>
        <taxon>Eukaryota</taxon>
        <taxon>Sar</taxon>
        <taxon>Stramenopiles</taxon>
        <taxon>Oomycota</taxon>
        <taxon>Peronosporomycetes</taxon>
        <taxon>Pythiales</taxon>
        <taxon>Pythiaceae</taxon>
        <taxon>Globisporangium</taxon>
    </lineage>
</organism>
<reference evidence="3" key="3">
    <citation type="submission" date="2015-02" db="UniProtKB">
        <authorList>
            <consortium name="EnsemblProtists"/>
        </authorList>
    </citation>
    <scope>IDENTIFICATION</scope>
    <source>
        <strain evidence="3">DAOM BR144</strain>
    </source>
</reference>
<dbReference type="Pfam" id="PF01764">
    <property type="entry name" value="Lipase_3"/>
    <property type="match status" value="1"/>
</dbReference>
<protein>
    <recommendedName>
        <fullName evidence="2">Fungal lipase-type domain-containing protein</fullName>
    </recommendedName>
</protein>
<feature type="signal peptide" evidence="1">
    <location>
        <begin position="1"/>
        <end position="18"/>
    </location>
</feature>
<reference evidence="4" key="1">
    <citation type="journal article" date="2010" name="Genome Biol.">
        <title>Genome sequence of the necrotrophic plant pathogen Pythium ultimum reveals original pathogenicity mechanisms and effector repertoire.</title>
        <authorList>
            <person name="Levesque C.A."/>
            <person name="Brouwer H."/>
            <person name="Cano L."/>
            <person name="Hamilton J.P."/>
            <person name="Holt C."/>
            <person name="Huitema E."/>
            <person name="Raffaele S."/>
            <person name="Robideau G.P."/>
            <person name="Thines M."/>
            <person name="Win J."/>
            <person name="Zerillo M.M."/>
            <person name="Beakes G.W."/>
            <person name="Boore J.L."/>
            <person name="Busam D."/>
            <person name="Dumas B."/>
            <person name="Ferriera S."/>
            <person name="Fuerstenberg S.I."/>
            <person name="Gachon C.M."/>
            <person name="Gaulin E."/>
            <person name="Govers F."/>
            <person name="Grenville-Briggs L."/>
            <person name="Horner N."/>
            <person name="Hostetler J."/>
            <person name="Jiang R.H."/>
            <person name="Johnson J."/>
            <person name="Krajaejun T."/>
            <person name="Lin H."/>
            <person name="Meijer H.J."/>
            <person name="Moore B."/>
            <person name="Morris P."/>
            <person name="Phuntmart V."/>
            <person name="Puiu D."/>
            <person name="Shetty J."/>
            <person name="Stajich J.E."/>
            <person name="Tripathy S."/>
            <person name="Wawra S."/>
            <person name="van West P."/>
            <person name="Whitty B.R."/>
            <person name="Coutinho P.M."/>
            <person name="Henrissat B."/>
            <person name="Martin F."/>
            <person name="Thomas P.D."/>
            <person name="Tyler B.M."/>
            <person name="De Vries R.P."/>
            <person name="Kamoun S."/>
            <person name="Yandell M."/>
            <person name="Tisserat N."/>
            <person name="Buell C.R."/>
        </authorList>
    </citation>
    <scope>NUCLEOTIDE SEQUENCE</scope>
    <source>
        <strain evidence="4">DAOM:BR144</strain>
    </source>
</reference>
<keyword evidence="1" id="KW-0732">Signal</keyword>
<dbReference type="Proteomes" id="UP000019132">
    <property type="component" value="Unassembled WGS sequence"/>
</dbReference>
<dbReference type="Gene3D" id="3.40.50.1820">
    <property type="entry name" value="alpha/beta hydrolase"/>
    <property type="match status" value="1"/>
</dbReference>
<feature type="chain" id="PRO_5003867535" description="Fungal lipase-type domain-containing protein" evidence="1">
    <location>
        <begin position="19"/>
        <end position="344"/>
    </location>
</feature>
<reference evidence="4" key="2">
    <citation type="submission" date="2010-04" db="EMBL/GenBank/DDBJ databases">
        <authorList>
            <person name="Buell R."/>
            <person name="Hamilton J."/>
            <person name="Hostetler J."/>
        </authorList>
    </citation>
    <scope>NUCLEOTIDE SEQUENCE [LARGE SCALE GENOMIC DNA]</scope>
    <source>
        <strain evidence="4">DAOM:BR144</strain>
    </source>
</reference>
<proteinExistence type="predicted"/>
<evidence type="ECO:0000256" key="1">
    <source>
        <dbReference type="SAM" id="SignalP"/>
    </source>
</evidence>
<dbReference type="HOGENOM" id="CLU_032957_5_1_1"/>